<keyword evidence="3" id="KW-1185">Reference proteome</keyword>
<name>C0ECG5_9FIRM</name>
<reference evidence="2 3" key="1">
    <citation type="submission" date="2009-01" db="EMBL/GenBank/DDBJ databases">
        <authorList>
            <person name="Fulton L."/>
            <person name="Clifton S."/>
            <person name="Fulton B."/>
            <person name="Xu J."/>
            <person name="Minx P."/>
            <person name="Pepin K.H."/>
            <person name="Johnson M."/>
            <person name="Bhonagiri V."/>
            <person name="Nash W.E."/>
            <person name="Mardis E.R."/>
            <person name="Wilson R.K."/>
        </authorList>
    </citation>
    <scope>NUCLEOTIDE SEQUENCE [LARGE SCALE GENOMIC DNA]</scope>
    <source>
        <strain evidence="2 3">DSM 5476</strain>
    </source>
</reference>
<dbReference type="eggNOG" id="COG1235">
    <property type="taxonomic scope" value="Bacteria"/>
</dbReference>
<dbReference type="Pfam" id="PF12706">
    <property type="entry name" value="Lactamase_B_2"/>
    <property type="match status" value="1"/>
</dbReference>
<dbReference type="SUPFAM" id="SSF56281">
    <property type="entry name" value="Metallo-hydrolase/oxidoreductase"/>
    <property type="match status" value="1"/>
</dbReference>
<accession>C0ECG5</accession>
<feature type="domain" description="Metallo-beta-lactamase" evidence="1">
    <location>
        <begin position="13"/>
        <end position="192"/>
    </location>
</feature>
<dbReference type="PANTHER" id="PTHR47619:SF1">
    <property type="entry name" value="EXODEOXYRIBONUCLEASE WALJ"/>
    <property type="match status" value="1"/>
</dbReference>
<dbReference type="AlphaFoldDB" id="C0ECG5"/>
<dbReference type="HOGENOM" id="CLU_073253_0_0_9"/>
<organism evidence="2 3">
    <name type="scientific">[Clostridium] methylpentosum DSM 5476</name>
    <dbReference type="NCBI Taxonomy" id="537013"/>
    <lineage>
        <taxon>Bacteria</taxon>
        <taxon>Bacillati</taxon>
        <taxon>Bacillota</taxon>
        <taxon>Clostridia</taxon>
        <taxon>Eubacteriales</taxon>
        <taxon>Oscillospiraceae</taxon>
        <taxon>Oscillospiraceae incertae sedis</taxon>
    </lineage>
</organism>
<protein>
    <submittedName>
        <fullName evidence="2">Metallo-beta-lactamase domain protein</fullName>
    </submittedName>
</protein>
<dbReference type="InterPro" id="IPR036866">
    <property type="entry name" value="RibonucZ/Hydroxyglut_hydro"/>
</dbReference>
<dbReference type="SMART" id="SM00849">
    <property type="entry name" value="Lactamase_B"/>
    <property type="match status" value="1"/>
</dbReference>
<sequence length="264" mass="29179">MWMKLYSLCSSSKGNCTYIGDGKQGILVDAGIGIRNYTNSLALAGIDPRGVQAIFVTHEHSDHISGLRKISERFSLPVYGSRGTLLEILKKDAVGEDTVLYEINKKSAVIGDFEVTAFHTPHDSAESLGFSVTDGKKKVSICTDLGHVTEEVHQHLLGSSFVLLESNYDEKMLFMGKYPYFLKERIASNSGHLSNEACSHQLVRLIESGVEHFLLGHLSEENNMPDLALQHSVSHLTMQGLRISSDYTLDIAPRRNIGKVIELC</sequence>
<dbReference type="Proteomes" id="UP000003340">
    <property type="component" value="Unassembled WGS sequence"/>
</dbReference>
<proteinExistence type="predicted"/>
<evidence type="ECO:0000313" key="3">
    <source>
        <dbReference type="Proteomes" id="UP000003340"/>
    </source>
</evidence>
<dbReference type="EMBL" id="ACEC01000052">
    <property type="protein sequence ID" value="EEG30781.1"/>
    <property type="molecule type" value="Genomic_DNA"/>
</dbReference>
<dbReference type="STRING" id="537013.CLOSTMETH_01535"/>
<dbReference type="PANTHER" id="PTHR47619">
    <property type="entry name" value="METALLO-HYDROLASE YYCJ-RELATED"/>
    <property type="match status" value="1"/>
</dbReference>
<comment type="caution">
    <text evidence="2">The sequence shown here is derived from an EMBL/GenBank/DDBJ whole genome shotgun (WGS) entry which is preliminary data.</text>
</comment>
<dbReference type="InterPro" id="IPR001279">
    <property type="entry name" value="Metallo-B-lactamas"/>
</dbReference>
<evidence type="ECO:0000259" key="1">
    <source>
        <dbReference type="SMART" id="SM00849"/>
    </source>
</evidence>
<evidence type="ECO:0000313" key="2">
    <source>
        <dbReference type="EMBL" id="EEG30781.1"/>
    </source>
</evidence>
<dbReference type="InterPro" id="IPR052533">
    <property type="entry name" value="WalJ/YycJ-like"/>
</dbReference>
<reference evidence="2 3" key="2">
    <citation type="submission" date="2009-02" db="EMBL/GenBank/DDBJ databases">
        <title>Draft genome sequence of Clostridium methylpentosum (DSM 5476).</title>
        <authorList>
            <person name="Sudarsanam P."/>
            <person name="Ley R."/>
            <person name="Guruge J."/>
            <person name="Turnbaugh P.J."/>
            <person name="Mahowald M."/>
            <person name="Liep D."/>
            <person name="Gordon J."/>
        </authorList>
    </citation>
    <scope>NUCLEOTIDE SEQUENCE [LARGE SCALE GENOMIC DNA]</scope>
    <source>
        <strain evidence="2 3">DSM 5476</strain>
    </source>
</reference>
<gene>
    <name evidence="2" type="ORF">CLOSTMETH_01535</name>
</gene>
<dbReference type="Gene3D" id="3.60.15.10">
    <property type="entry name" value="Ribonuclease Z/Hydroxyacylglutathione hydrolase-like"/>
    <property type="match status" value="1"/>
</dbReference>